<feature type="region of interest" description="Disordered" evidence="2">
    <location>
        <begin position="200"/>
        <end position="221"/>
    </location>
</feature>
<reference evidence="3" key="1">
    <citation type="journal article" date="2020" name="Fungal Divers.">
        <title>Resolving the Mortierellaceae phylogeny through synthesis of multi-gene phylogenetics and phylogenomics.</title>
        <authorList>
            <person name="Vandepol N."/>
            <person name="Liber J."/>
            <person name="Desiro A."/>
            <person name="Na H."/>
            <person name="Kennedy M."/>
            <person name="Barry K."/>
            <person name="Grigoriev I.V."/>
            <person name="Miller A.N."/>
            <person name="O'Donnell K."/>
            <person name="Stajich J.E."/>
            <person name="Bonito G."/>
        </authorList>
    </citation>
    <scope>NUCLEOTIDE SEQUENCE</scope>
    <source>
        <strain evidence="3">NVP1</strain>
    </source>
</reference>
<name>A0A9P5SR98_9FUNG</name>
<feature type="coiled-coil region" evidence="1">
    <location>
        <begin position="732"/>
        <end position="780"/>
    </location>
</feature>
<dbReference type="AlphaFoldDB" id="A0A9P5SR98"/>
<comment type="caution">
    <text evidence="3">The sequence shown here is derived from an EMBL/GenBank/DDBJ whole genome shotgun (WGS) entry which is preliminary data.</text>
</comment>
<keyword evidence="4" id="KW-1185">Reference proteome</keyword>
<dbReference type="InterPro" id="IPR032675">
    <property type="entry name" value="LRR_dom_sf"/>
</dbReference>
<keyword evidence="1" id="KW-0175">Coiled coil</keyword>
<proteinExistence type="predicted"/>
<dbReference type="SUPFAM" id="SSF52047">
    <property type="entry name" value="RNI-like"/>
    <property type="match status" value="1"/>
</dbReference>
<dbReference type="EMBL" id="JAAAUY010000083">
    <property type="protein sequence ID" value="KAF9335853.1"/>
    <property type="molecule type" value="Genomic_DNA"/>
</dbReference>
<evidence type="ECO:0000256" key="2">
    <source>
        <dbReference type="SAM" id="MobiDB-lite"/>
    </source>
</evidence>
<accession>A0A9P5SR98</accession>
<evidence type="ECO:0000313" key="3">
    <source>
        <dbReference type="EMBL" id="KAF9335853.1"/>
    </source>
</evidence>
<evidence type="ECO:0008006" key="5">
    <source>
        <dbReference type="Google" id="ProtNLM"/>
    </source>
</evidence>
<evidence type="ECO:0000313" key="4">
    <source>
        <dbReference type="Proteomes" id="UP000696485"/>
    </source>
</evidence>
<dbReference type="Proteomes" id="UP000696485">
    <property type="component" value="Unassembled WGS sequence"/>
</dbReference>
<evidence type="ECO:0000256" key="1">
    <source>
        <dbReference type="SAM" id="Coils"/>
    </source>
</evidence>
<sequence>MRQLPDDCIHNIVHYLRHDIYSLFRMLTVSRSMFHATLPVLYADPYRTLQRQIRREHTKKKTYPPSFSQSLTAKRLLYLLLLSCRQADDLVPFLSIDWPDALSPVAQETQLQAPYIEYLKDLDFDRWINTLKCLLIEFDTQMEEYAIRVFRLMFLDHHKERVQVLNIPVTHLEPYQEMVASLKSLQRIYFYEDKLEDEQPVEIGERNSEEETTDEENARKEQAARIKRIEYAVPRAVSFLQAHRKLFSQSASSSAASQDQVGLQEITPPRYWIHADWSGNPTYDAQFVELLQALKTPATIDFRHWERFSTQFEKIPLDKVTRLRGFCSDWSEARWDQSKVLEQCRSLERFSSCLTGPSIFSWALEEQKDRDIYEALRRSGVAGEPFSLCQGNSHGGYYGPGKAPLPLRKVEMMSGDEQFSVPVLKDICVAFSKTLESVKMRHYSVEDPIPLRIFSHLPRMHTIDITHRRGHQFFNDASFLRECPQLEVLKLIDYDTCELVICSSMFDLQEPWKLPQLKELVLVGTMAHNFNYATLGHTPALRSLRLNCVAQGTWDTDVHATHAAYSKLAGDCCWTWNWDLPSLESVHLKGRPAHIFRFSQISHCPRLQSVSLDLGRVPRLVSVEEDLPQSKEPFASIQSLVLKGPWKWTNHDLFSQFLLAWFSGATFLHLQCSFPEDLQTLLGSFRLLKNLRKAKVHGLHVCYYDAWKFGLVDAIYKSSREWEEKYRDEFFCKDALERIEEEKRLIREEEALVRAQEQALQEMEDALEIMSTAFSMLEETQEGGEEGTTTIDEESSKETILNTVDAPSERTRSETVDSACALDNMQMMRNQEQKRELERAMAECHRSVYVFNGHRYHLKDIV</sequence>
<dbReference type="Gene3D" id="3.80.10.10">
    <property type="entry name" value="Ribonuclease Inhibitor"/>
    <property type="match status" value="1"/>
</dbReference>
<organism evidence="3 4">
    <name type="scientific">Podila minutissima</name>
    <dbReference type="NCBI Taxonomy" id="64525"/>
    <lineage>
        <taxon>Eukaryota</taxon>
        <taxon>Fungi</taxon>
        <taxon>Fungi incertae sedis</taxon>
        <taxon>Mucoromycota</taxon>
        <taxon>Mortierellomycotina</taxon>
        <taxon>Mortierellomycetes</taxon>
        <taxon>Mortierellales</taxon>
        <taxon>Mortierellaceae</taxon>
        <taxon>Podila</taxon>
    </lineage>
</organism>
<gene>
    <name evidence="3" type="ORF">BG006_010474</name>
</gene>
<protein>
    <recommendedName>
        <fullName evidence="5">F-box domain-containing protein</fullName>
    </recommendedName>
</protein>